<feature type="compositionally biased region" description="Pro residues" evidence="1">
    <location>
        <begin position="1"/>
        <end position="11"/>
    </location>
</feature>
<evidence type="ECO:0000313" key="2">
    <source>
        <dbReference type="EMBL" id="AAF78236.1"/>
    </source>
</evidence>
<gene>
    <name evidence="2" type="primary">97R</name>
</gene>
<feature type="compositionally biased region" description="Low complexity" evidence="1">
    <location>
        <begin position="12"/>
        <end position="33"/>
    </location>
</feature>
<organismHost>
    <name type="scientific">Sus scrofa</name>
    <name type="common">Pig</name>
    <dbReference type="NCBI Taxonomy" id="9823"/>
</organismHost>
<organism evidence="2">
    <name type="scientific">Porcine adenovirus A serotype 3</name>
    <name type="common">PAdV-3</name>
    <name type="synonym">Porcine adenovirus 3</name>
    <dbReference type="NCBI Taxonomy" id="35265"/>
    <lineage>
        <taxon>Viruses</taxon>
        <taxon>Varidnaviria</taxon>
        <taxon>Bamfordvirae</taxon>
        <taxon>Preplasmiviricota</taxon>
        <taxon>Polisuviricotina</taxon>
        <taxon>Pharingeaviricetes</taxon>
        <taxon>Rowavirales</taxon>
        <taxon>Adenoviridae</taxon>
        <taxon>Mastadenovirus</taxon>
        <taxon>Mastadenovirus porcustertium</taxon>
    </lineage>
</organism>
<dbReference type="EMBL" id="AF247039">
    <property type="protein sequence ID" value="AAF78236.1"/>
    <property type="molecule type" value="Genomic_DNA"/>
</dbReference>
<proteinExistence type="predicted"/>
<protein>
    <submittedName>
        <fullName evidence="2">97R</fullName>
    </submittedName>
</protein>
<sequence>MPTPRVCPPPSACSSRTSSTTTATRTPMTGSSTAPAPRTQPSSGSTCTPPRDSCPCISTSNTRSTAASRRYTRPCKTENAGHAIIVPNIHKLYYYSQ</sequence>
<reference evidence="2" key="1">
    <citation type="journal article" date="2000" name="Intervirology">
        <title>Sequence analysis of porcine adenovirus type 3 E1 region, pIX and pIVa2 genes, and two novel open reading frames.</title>
        <authorList>
            <person name="Aggarwal N."/>
            <person name="Mittal S.K."/>
        </authorList>
    </citation>
    <scope>NUCLEOTIDE SEQUENCE</scope>
</reference>
<name>Q9IGT5_ADEP3</name>
<feature type="compositionally biased region" description="Polar residues" evidence="1">
    <location>
        <begin position="39"/>
        <end position="48"/>
    </location>
</feature>
<accession>Q9IGT5</accession>
<evidence type="ECO:0000256" key="1">
    <source>
        <dbReference type="SAM" id="MobiDB-lite"/>
    </source>
</evidence>
<feature type="region of interest" description="Disordered" evidence="1">
    <location>
        <begin position="1"/>
        <end position="52"/>
    </location>
</feature>